<gene>
    <name evidence="1" type="ORF">E6W39_35900</name>
</gene>
<dbReference type="EMBL" id="VIGB01000003">
    <property type="protein sequence ID" value="TQF06597.1"/>
    <property type="molecule type" value="Genomic_DNA"/>
</dbReference>
<evidence type="ECO:0000313" key="2">
    <source>
        <dbReference type="Proteomes" id="UP000319103"/>
    </source>
</evidence>
<proteinExistence type="predicted"/>
<dbReference type="RefSeq" id="WP_141637011.1">
    <property type="nucleotide sequence ID" value="NZ_VIGB01000003.1"/>
</dbReference>
<dbReference type="AlphaFoldDB" id="A0A540WCI8"/>
<accession>A0A540WCI8</accession>
<keyword evidence="2" id="KW-1185">Reference proteome</keyword>
<sequence>MTDHQVLLSEPAARRQPTPADVAALRRLLSGTVFEPEPLGSQDVEFESEEDRTGSAPHCRHAMYYVD</sequence>
<protein>
    <submittedName>
        <fullName evidence="1">Uncharacterized protein</fullName>
    </submittedName>
</protein>
<name>A0A540WCI8_9ACTN</name>
<comment type="caution">
    <text evidence="1">The sequence shown here is derived from an EMBL/GenBank/DDBJ whole genome shotgun (WGS) entry which is preliminary data.</text>
</comment>
<dbReference type="OrthoDB" id="3874155at2"/>
<dbReference type="Proteomes" id="UP000319103">
    <property type="component" value="Unassembled WGS sequence"/>
</dbReference>
<reference evidence="1 2" key="1">
    <citation type="submission" date="2019-06" db="EMBL/GenBank/DDBJ databases">
        <title>Description of Kitasatospora acidophila sp. nov. isolated from pine grove soil, and reclassification of Streptomyces novaecaesareae to Kitasatospora novaeceasareae comb. nov.</title>
        <authorList>
            <person name="Kim M.J."/>
        </authorList>
    </citation>
    <scope>NUCLEOTIDE SEQUENCE [LARGE SCALE GENOMIC DNA]</scope>
    <source>
        <strain evidence="1 2">MMS16-CNU292</strain>
    </source>
</reference>
<organism evidence="1 2">
    <name type="scientific">Kitasatospora acidiphila</name>
    <dbReference type="NCBI Taxonomy" id="2567942"/>
    <lineage>
        <taxon>Bacteria</taxon>
        <taxon>Bacillati</taxon>
        <taxon>Actinomycetota</taxon>
        <taxon>Actinomycetes</taxon>
        <taxon>Kitasatosporales</taxon>
        <taxon>Streptomycetaceae</taxon>
        <taxon>Kitasatospora</taxon>
    </lineage>
</organism>
<evidence type="ECO:0000313" key="1">
    <source>
        <dbReference type="EMBL" id="TQF06597.1"/>
    </source>
</evidence>